<evidence type="ECO:0000259" key="7">
    <source>
        <dbReference type="SMART" id="SM00528"/>
    </source>
</evidence>
<feature type="compositionally biased region" description="Low complexity" evidence="6">
    <location>
        <begin position="67"/>
        <end position="83"/>
    </location>
</feature>
<comment type="similarity">
    <text evidence="2">Belongs to the histone-like protein H-NS family.</text>
</comment>
<organism evidence="8 9">
    <name type="scientific">Variovorax boronicumulans</name>
    <dbReference type="NCBI Taxonomy" id="436515"/>
    <lineage>
        <taxon>Bacteria</taxon>
        <taxon>Pseudomonadati</taxon>
        <taxon>Pseudomonadota</taxon>
        <taxon>Betaproteobacteria</taxon>
        <taxon>Burkholderiales</taxon>
        <taxon>Comamonadaceae</taxon>
        <taxon>Variovorax</taxon>
    </lineage>
</organism>
<keyword evidence="3" id="KW-0963">Cytoplasm</keyword>
<feature type="domain" description="DNA-binding protein H-NS-like C-terminal" evidence="7">
    <location>
        <begin position="70"/>
        <end position="114"/>
    </location>
</feature>
<evidence type="ECO:0000256" key="4">
    <source>
        <dbReference type="ARBA" id="ARBA00023125"/>
    </source>
</evidence>
<dbReference type="GO" id="GO:0009295">
    <property type="term" value="C:nucleoid"/>
    <property type="evidence" value="ECO:0007669"/>
    <property type="project" value="UniProtKB-SubCell"/>
</dbReference>
<dbReference type="SMART" id="SM00528">
    <property type="entry name" value="HNS"/>
    <property type="match status" value="1"/>
</dbReference>
<accession>A0A250DJ04</accession>
<evidence type="ECO:0000256" key="3">
    <source>
        <dbReference type="ARBA" id="ARBA00022490"/>
    </source>
</evidence>
<dbReference type="RefSeq" id="WP_095744682.1">
    <property type="nucleotide sequence ID" value="NZ_CP023284.1"/>
</dbReference>
<evidence type="ECO:0000256" key="2">
    <source>
        <dbReference type="ARBA" id="ARBA00010610"/>
    </source>
</evidence>
<dbReference type="InterPro" id="IPR027444">
    <property type="entry name" value="H-NS_C_dom"/>
</dbReference>
<protein>
    <submittedName>
        <fullName evidence="8">Histidine biosynthesis protein HisIE</fullName>
    </submittedName>
</protein>
<gene>
    <name evidence="8" type="ORF">CKY39_12465</name>
</gene>
<dbReference type="GO" id="GO:0003677">
    <property type="term" value="F:DNA binding"/>
    <property type="evidence" value="ECO:0007669"/>
    <property type="project" value="UniProtKB-KW"/>
</dbReference>
<dbReference type="PANTHER" id="PTHR38097:SF2">
    <property type="entry name" value="DNA-BINDING PROTEIN STPA"/>
    <property type="match status" value="1"/>
</dbReference>
<dbReference type="SUPFAM" id="SSF81273">
    <property type="entry name" value="H-NS histone-like proteins"/>
    <property type="match status" value="1"/>
</dbReference>
<comment type="subcellular location">
    <subcellularLocation>
        <location evidence="1">Cytoplasm</location>
        <location evidence="1">Nucleoid</location>
    </subcellularLocation>
</comment>
<dbReference type="PANTHER" id="PTHR38097">
    <property type="match status" value="1"/>
</dbReference>
<sequence>MASSLADINSQIQKHDEQIAQLRKQAEDLRNQERAGVIEEVRRKIAEYGLTASDLKLGGGRAAATKRSAGPASAKAAAKYRGPTGETWSGGRGRKPRWVTEALAAGKSLSDYEIK</sequence>
<evidence type="ECO:0000256" key="6">
    <source>
        <dbReference type="SAM" id="MobiDB-lite"/>
    </source>
</evidence>
<dbReference type="Gene3D" id="4.10.430.10">
    <property type="entry name" value="Histone-like protein H-NS, C-terminal domain"/>
    <property type="match status" value="1"/>
</dbReference>
<keyword evidence="4" id="KW-0238">DNA-binding</keyword>
<evidence type="ECO:0000313" key="9">
    <source>
        <dbReference type="Proteomes" id="UP000217154"/>
    </source>
</evidence>
<evidence type="ECO:0000313" key="8">
    <source>
        <dbReference type="EMBL" id="ATA53943.1"/>
    </source>
</evidence>
<dbReference type="AlphaFoldDB" id="A0A250DJ04"/>
<evidence type="ECO:0000256" key="1">
    <source>
        <dbReference type="ARBA" id="ARBA00004453"/>
    </source>
</evidence>
<dbReference type="Pfam" id="PF00816">
    <property type="entry name" value="Histone_HNS"/>
    <property type="match status" value="1"/>
</dbReference>
<dbReference type="InterPro" id="IPR037150">
    <property type="entry name" value="H-NS_C_dom_sf"/>
</dbReference>
<feature type="region of interest" description="Disordered" evidence="6">
    <location>
        <begin position="59"/>
        <end position="96"/>
    </location>
</feature>
<dbReference type="KEGG" id="vbo:CKY39_12465"/>
<dbReference type="EMBL" id="CP023284">
    <property type="protein sequence ID" value="ATA53943.1"/>
    <property type="molecule type" value="Genomic_DNA"/>
</dbReference>
<feature type="coiled-coil region" evidence="5">
    <location>
        <begin position="5"/>
        <end position="35"/>
    </location>
</feature>
<name>A0A250DJ04_9BURK</name>
<evidence type="ECO:0000256" key="5">
    <source>
        <dbReference type="SAM" id="Coils"/>
    </source>
</evidence>
<proteinExistence type="inferred from homology"/>
<keyword evidence="5" id="KW-0175">Coiled coil</keyword>
<reference evidence="8 9" key="1">
    <citation type="submission" date="2017-09" db="EMBL/GenBank/DDBJ databases">
        <title>The diverse metabolic capabilities of V. boronicumulans make it an excellent choice for continued studies on novel biodegradation.</title>
        <authorList>
            <person name="Sun S."/>
        </authorList>
    </citation>
    <scope>NUCLEOTIDE SEQUENCE [LARGE SCALE GENOMIC DNA]</scope>
    <source>
        <strain evidence="8 9">J1</strain>
    </source>
</reference>
<dbReference type="Proteomes" id="UP000217154">
    <property type="component" value="Chromosome"/>
</dbReference>